<accession>A0A8J7AYP8</accession>
<keyword evidence="4" id="KW-1185">Reference proteome</keyword>
<dbReference type="Pfam" id="PF07444">
    <property type="entry name" value="Ycf66_N"/>
    <property type="match status" value="1"/>
</dbReference>
<comment type="caution">
    <text evidence="3">The sequence shown here is derived from an EMBL/GenBank/DDBJ whole genome shotgun (WGS) entry which is preliminary data.</text>
</comment>
<protein>
    <recommendedName>
        <fullName evidence="5">Ycf66 family protein</fullName>
    </recommendedName>
</protein>
<feature type="region of interest" description="Disordered" evidence="1">
    <location>
        <begin position="184"/>
        <end position="216"/>
    </location>
</feature>
<evidence type="ECO:0000256" key="2">
    <source>
        <dbReference type="SAM" id="Phobius"/>
    </source>
</evidence>
<keyword evidence="2" id="KW-0812">Transmembrane</keyword>
<dbReference type="EMBL" id="JADEXG010000039">
    <property type="protein sequence ID" value="MBE9078747.1"/>
    <property type="molecule type" value="Genomic_DNA"/>
</dbReference>
<keyword evidence="2" id="KW-1133">Transmembrane helix</keyword>
<organism evidence="3 4">
    <name type="scientific">Vasconcelosia minhoensis LEGE 07310</name>
    <dbReference type="NCBI Taxonomy" id="915328"/>
    <lineage>
        <taxon>Bacteria</taxon>
        <taxon>Bacillati</taxon>
        <taxon>Cyanobacteriota</taxon>
        <taxon>Cyanophyceae</taxon>
        <taxon>Nodosilineales</taxon>
        <taxon>Cymatolegaceae</taxon>
        <taxon>Vasconcelosia</taxon>
        <taxon>Vasconcelosia minhoensis</taxon>
    </lineage>
</organism>
<dbReference type="InterPro" id="IPR010004">
    <property type="entry name" value="Uncharacterised_Ycf66"/>
</dbReference>
<dbReference type="AlphaFoldDB" id="A0A8J7AYP8"/>
<feature type="region of interest" description="Disordered" evidence="1">
    <location>
        <begin position="307"/>
        <end position="346"/>
    </location>
</feature>
<name>A0A8J7AYP8_9CYAN</name>
<feature type="transmembrane region" description="Helical" evidence="2">
    <location>
        <begin position="6"/>
        <end position="24"/>
    </location>
</feature>
<feature type="region of interest" description="Disordered" evidence="1">
    <location>
        <begin position="231"/>
        <end position="284"/>
    </location>
</feature>
<evidence type="ECO:0000313" key="4">
    <source>
        <dbReference type="Proteomes" id="UP000636505"/>
    </source>
</evidence>
<proteinExistence type="predicted"/>
<evidence type="ECO:0000256" key="1">
    <source>
        <dbReference type="SAM" id="MobiDB-lite"/>
    </source>
</evidence>
<dbReference type="RefSeq" id="WP_193908912.1">
    <property type="nucleotide sequence ID" value="NZ_JADEXG010000039.1"/>
</dbReference>
<feature type="transmembrane region" description="Helical" evidence="2">
    <location>
        <begin position="56"/>
        <end position="78"/>
    </location>
</feature>
<evidence type="ECO:0008006" key="5">
    <source>
        <dbReference type="Google" id="ProtNLM"/>
    </source>
</evidence>
<reference evidence="3" key="1">
    <citation type="submission" date="2020-10" db="EMBL/GenBank/DDBJ databases">
        <authorList>
            <person name="Castelo-Branco R."/>
            <person name="Eusebio N."/>
            <person name="Adriana R."/>
            <person name="Vieira A."/>
            <person name="Brugerolle De Fraissinette N."/>
            <person name="Rezende De Castro R."/>
            <person name="Schneider M.P."/>
            <person name="Vasconcelos V."/>
            <person name="Leao P.N."/>
        </authorList>
    </citation>
    <scope>NUCLEOTIDE SEQUENCE</scope>
    <source>
        <strain evidence="3">LEGE 07310</strain>
    </source>
</reference>
<sequence length="346" mass="37167">MLANILAMVVGLGSFAFYMAAFIYPEVHRRADFLWSGLGFFYALVLWFGAGQVRGVVLLGQTASVGLLVVLGWQTLVLRRLTTPLPQRTPVVLKPELVTAWAGRQLDKAQDTIPAIETIRAAQVERKRVETSGPSSGWRRAYEYEFVEDGIDLASAKEPAKEPAKESAQGLAKGIADESLAVPPEEFSKESAESFPEAPDASSEAVLDPPPEESALEASIEAPLEAVIEPSPAAPELADPDCVIPTPDLSTEAESLAANAKLPPSSADPQQSRPAATRSAPQGPISKAMIIADWLKELVVLLTRPKPARPMIELPPRPPSIPSVKPESSDEADGIWPAEELEDDLN</sequence>
<feature type="compositionally biased region" description="Acidic residues" evidence="1">
    <location>
        <begin position="329"/>
        <end position="346"/>
    </location>
</feature>
<evidence type="ECO:0000313" key="3">
    <source>
        <dbReference type="EMBL" id="MBE9078747.1"/>
    </source>
</evidence>
<keyword evidence="2" id="KW-0472">Membrane</keyword>
<dbReference type="Proteomes" id="UP000636505">
    <property type="component" value="Unassembled WGS sequence"/>
</dbReference>
<gene>
    <name evidence="3" type="ORF">IQ241_15830</name>
</gene>
<feature type="transmembrane region" description="Helical" evidence="2">
    <location>
        <begin position="31"/>
        <end position="50"/>
    </location>
</feature>